<dbReference type="InterPro" id="IPR036871">
    <property type="entry name" value="PX_dom_sf"/>
</dbReference>
<dbReference type="SMART" id="SM00326">
    <property type="entry name" value="SH3"/>
    <property type="match status" value="5"/>
</dbReference>
<dbReference type="InterPro" id="IPR035452">
    <property type="entry name" value="SH3PXD2A_SH3_2"/>
</dbReference>
<organism evidence="15 16">
    <name type="scientific">Triplophysa tibetana</name>
    <dbReference type="NCBI Taxonomy" id="1572043"/>
    <lineage>
        <taxon>Eukaryota</taxon>
        <taxon>Metazoa</taxon>
        <taxon>Chordata</taxon>
        <taxon>Craniata</taxon>
        <taxon>Vertebrata</taxon>
        <taxon>Euteleostomi</taxon>
        <taxon>Actinopterygii</taxon>
        <taxon>Neopterygii</taxon>
        <taxon>Teleostei</taxon>
        <taxon>Ostariophysi</taxon>
        <taxon>Cypriniformes</taxon>
        <taxon>Nemacheilidae</taxon>
        <taxon>Triplophysa</taxon>
    </lineage>
</organism>
<comment type="subcellular location">
    <subcellularLocation>
        <location evidence="1">Cell projection</location>
        <location evidence="1">Podosome</location>
    </subcellularLocation>
    <subcellularLocation>
        <location evidence="2">Cytoplasm</location>
    </subcellularLocation>
</comment>
<keyword evidence="7" id="KW-0677">Repeat</keyword>
<evidence type="ECO:0000256" key="8">
    <source>
        <dbReference type="ARBA" id="ARBA00022949"/>
    </source>
</evidence>
<dbReference type="AlphaFoldDB" id="A0A5A9PJH2"/>
<dbReference type="InterPro" id="IPR001452">
    <property type="entry name" value="SH3_domain"/>
</dbReference>
<evidence type="ECO:0000256" key="7">
    <source>
        <dbReference type="ARBA" id="ARBA00022737"/>
    </source>
</evidence>
<dbReference type="PROSITE" id="PS50002">
    <property type="entry name" value="SH3"/>
    <property type="match status" value="5"/>
</dbReference>
<dbReference type="FunFam" id="2.30.30.40:FF:000020">
    <property type="entry name" value="SH3 and PX domain-containing protein 2A"/>
    <property type="match status" value="1"/>
</dbReference>
<feature type="domain" description="SH3" evidence="13">
    <location>
        <begin position="146"/>
        <end position="205"/>
    </location>
</feature>
<dbReference type="InterPro" id="IPR051228">
    <property type="entry name" value="NADPH_Oxidase/PX-Domain"/>
</dbReference>
<feature type="region of interest" description="Disordered" evidence="12">
    <location>
        <begin position="478"/>
        <end position="529"/>
    </location>
</feature>
<dbReference type="InterPro" id="IPR035453">
    <property type="entry name" value="SH3PXD2A_SH3_4"/>
</dbReference>
<keyword evidence="8" id="KW-0965">Cell junction</keyword>
<accession>A0A5A9PJH2</accession>
<evidence type="ECO:0000256" key="1">
    <source>
        <dbReference type="ARBA" id="ARBA00004188"/>
    </source>
</evidence>
<feature type="compositionally biased region" description="Low complexity" evidence="12">
    <location>
        <begin position="346"/>
        <end position="361"/>
    </location>
</feature>
<feature type="domain" description="SH3" evidence="13">
    <location>
        <begin position="419"/>
        <end position="478"/>
    </location>
</feature>
<feature type="region of interest" description="Disordered" evidence="12">
    <location>
        <begin position="758"/>
        <end position="787"/>
    </location>
</feature>
<feature type="region of interest" description="Disordered" evidence="12">
    <location>
        <begin position="889"/>
        <end position="918"/>
    </location>
</feature>
<evidence type="ECO:0000313" key="16">
    <source>
        <dbReference type="Proteomes" id="UP000324632"/>
    </source>
</evidence>
<gene>
    <name evidence="15" type="ORF">E1301_Tti012029</name>
</gene>
<feature type="region of interest" description="Disordered" evidence="12">
    <location>
        <begin position="933"/>
        <end position="980"/>
    </location>
</feature>
<feature type="compositionally biased region" description="Basic and acidic residues" evidence="12">
    <location>
        <begin position="545"/>
        <end position="558"/>
    </location>
</feature>
<evidence type="ECO:0000256" key="9">
    <source>
        <dbReference type="ARBA" id="ARBA00023273"/>
    </source>
</evidence>
<dbReference type="Pfam" id="PF00018">
    <property type="entry name" value="SH3_1"/>
    <property type="match status" value="2"/>
</dbReference>
<dbReference type="Gene3D" id="3.30.1520.10">
    <property type="entry name" value="Phox-like domain"/>
    <property type="match status" value="1"/>
</dbReference>
<dbReference type="InterPro" id="IPR036028">
    <property type="entry name" value="SH3-like_dom_sf"/>
</dbReference>
<keyword evidence="5" id="KW-0963">Cytoplasm</keyword>
<dbReference type="Pfam" id="PF00787">
    <property type="entry name" value="PX"/>
    <property type="match status" value="1"/>
</dbReference>
<comment type="caution">
    <text evidence="15">The sequence shown here is derived from an EMBL/GenBank/DDBJ whole genome shotgun (WGS) entry which is preliminary data.</text>
</comment>
<keyword evidence="16" id="KW-1185">Reference proteome</keyword>
<feature type="domain" description="SH3" evidence="13">
    <location>
        <begin position="218"/>
        <end position="277"/>
    </location>
</feature>
<dbReference type="Proteomes" id="UP000324632">
    <property type="component" value="Chromosome 4"/>
</dbReference>
<dbReference type="FunFam" id="2.30.30.40:FF:000141">
    <property type="entry name" value="SH3 and PX domain-containing protein 2A"/>
    <property type="match status" value="1"/>
</dbReference>
<protein>
    <recommendedName>
        <fullName evidence="10">SH3 and PX domain-containing protein 2A</fullName>
    </recommendedName>
</protein>
<dbReference type="FunFam" id="2.30.30.40:FF:000042">
    <property type="entry name" value="SH3 and PX domain-containing protein 2A"/>
    <property type="match status" value="1"/>
</dbReference>
<feature type="region of interest" description="Disordered" evidence="12">
    <location>
        <begin position="344"/>
        <end position="376"/>
    </location>
</feature>
<evidence type="ECO:0000259" key="13">
    <source>
        <dbReference type="PROSITE" id="PS50002"/>
    </source>
</evidence>
<evidence type="ECO:0000256" key="3">
    <source>
        <dbReference type="ARBA" id="ARBA00009628"/>
    </source>
</evidence>
<feature type="compositionally biased region" description="Low complexity" evidence="12">
    <location>
        <begin position="510"/>
        <end position="523"/>
    </location>
</feature>
<evidence type="ECO:0000256" key="11">
    <source>
        <dbReference type="PROSITE-ProRule" id="PRU00192"/>
    </source>
</evidence>
<dbReference type="Pfam" id="PF07653">
    <property type="entry name" value="SH3_2"/>
    <property type="match status" value="3"/>
</dbReference>
<dbReference type="FunFam" id="3.30.1520.10:FF:000005">
    <property type="entry name" value="SH3 and PX domain-containing protein 2B"/>
    <property type="match status" value="1"/>
</dbReference>
<feature type="compositionally biased region" description="Basic and acidic residues" evidence="12">
    <location>
        <begin position="672"/>
        <end position="693"/>
    </location>
</feature>
<reference evidence="15 16" key="1">
    <citation type="journal article" date="2019" name="Mol. Ecol. Resour.">
        <title>Chromosome-level genome assembly of Triplophysa tibetana, a fish adapted to the harsh high-altitude environment of the Tibetan Plateau.</title>
        <authorList>
            <person name="Yang X."/>
            <person name="Liu H."/>
            <person name="Ma Z."/>
            <person name="Zou Y."/>
            <person name="Zou M."/>
            <person name="Mao Y."/>
            <person name="Li X."/>
            <person name="Wang H."/>
            <person name="Chen T."/>
            <person name="Wang W."/>
            <person name="Yang R."/>
        </authorList>
    </citation>
    <scope>NUCLEOTIDE SEQUENCE [LARGE SCALE GENOMIC DNA]</scope>
    <source>
        <strain evidence="15">TTIB1903HZAU</strain>
        <tissue evidence="15">Muscle</tissue>
    </source>
</reference>
<keyword evidence="9" id="KW-0966">Cell projection</keyword>
<dbReference type="GO" id="GO:0035091">
    <property type="term" value="F:phosphatidylinositol binding"/>
    <property type="evidence" value="ECO:0007669"/>
    <property type="project" value="InterPro"/>
</dbReference>
<keyword evidence="4 11" id="KW-0728">SH3 domain</keyword>
<evidence type="ECO:0000256" key="2">
    <source>
        <dbReference type="ARBA" id="ARBA00004496"/>
    </source>
</evidence>
<name>A0A5A9PJH2_9TELE</name>
<sequence length="1094" mass="121935">MFLVLGMPIGEYFWYNLLEQWVYLINVTYSDSTSHIIYRRYSKFFDLQMQLLDKFPIEGGQKDPKKRIIPFLPGKILFRRSHVRDVAMKRLRFIDDYCRALVRLPPQISQSEEVLHFFETRPEDMSPPVEDYGSKRKSGLDSSEPMVLEQYVVVSNYERQENSEISLKAGETVDVIEKSESGWWFVSTAEEQGWVPATYLDSQSGTRDDLDLGTSRSGEEEKYVTVQAHASQGKDEIAFEKGVTVEVIQKNLEGWWYIRYQGKEGWAPASYLKKLKDDLSPRKKTLTGPVEIIGNIMEISNLLNKKAVSEKDIQTDGEPTSPERHISKSEISLPIPYAQEAGGAPAVGSGLDVGSGSSAALQENKSRAEPGSPAIARVAPHRVEIGLDAIGSPNLRQKPPPRRETNLAFQLPKPPEPPSVEAEYYTIADFQSSISDGISFHGGQKADVIEKNSGGWWYVQIGEMEGWAPCSYIDKRKKPNLSRRTSTLTRPKVPPPAPPIKKQDSEDSPSLGSSASKAPESSSQRGAYEEPEYDVPAMGFEAELEHPLKPDPKPKFEIKSNPAAAERIAQAGKASPLLKVMTSPLRKRNSLENVHKEEVIYENEGFRFSSDDFSSSRDSSRCSLDTPRSLTLGRKPLSSSVSPGGGRPFRKVPPDLNRSHSLGRAERHSHRSSSDESVRNPKREPVMRKDVEIRASQSPLTRPKPVVRPKPLLTKSEPQSPERMDISSLRRQLRPTGSLRKGAIRVVRGEDSEAASVVSSEDSINSRSTSDLSSVYSKGSRDGESHHKDAFYRTTDAYERAQESEVSFPAGVEVKVLEKQESGWWYIRWGDEEGWAPTFYLEAVNHLHNVGVQDVLDRPLVDLSSSNKSNSLEKNEQRVQALNNLNQQNLRSLSNPSPPIPSKPPGGFGKPTAMLNGSGVRMRNGIRQAAVRPQSVFVSPAQPLKDTNIHTGSLRRNESLGAGDHMRSAGGVRRNSSFTAVRPQPLTDVRVRAGTIITAPVGSSSPLIGQRNGIPVSTVRPKPIEKTNLIHNNLREVYVSIADYRGDEETMGFSEGTILEVLEKNPNGWWYCQVADSLHRRKGWVPSNYLEKKK</sequence>
<dbReference type="SUPFAM" id="SSF64268">
    <property type="entry name" value="PX domain"/>
    <property type="match status" value="1"/>
</dbReference>
<feature type="domain" description="PX" evidence="14">
    <location>
        <begin position="1"/>
        <end position="125"/>
    </location>
</feature>
<dbReference type="CDD" id="cd12019">
    <property type="entry name" value="SH3_Tks5_4"/>
    <property type="match status" value="1"/>
</dbReference>
<dbReference type="FunFam" id="2.30.30.40:FF:000059">
    <property type="entry name" value="SH3 and PX domain-containing protein 2A"/>
    <property type="match status" value="1"/>
</dbReference>
<dbReference type="GO" id="GO:0005737">
    <property type="term" value="C:cytoplasm"/>
    <property type="evidence" value="ECO:0007669"/>
    <property type="project" value="UniProtKB-SubCell"/>
</dbReference>
<dbReference type="CDD" id="cd12077">
    <property type="entry name" value="SH3_Tks5_2"/>
    <property type="match status" value="1"/>
</dbReference>
<comment type="similarity">
    <text evidence="3">Belongs to the SH3PXD2 family.</text>
</comment>
<feature type="domain" description="SH3" evidence="13">
    <location>
        <begin position="1033"/>
        <end position="1094"/>
    </location>
</feature>
<dbReference type="GO" id="GO:0002102">
    <property type="term" value="C:podosome"/>
    <property type="evidence" value="ECO:0007669"/>
    <property type="project" value="UniProtKB-SubCell"/>
</dbReference>
<evidence type="ECO:0000313" key="15">
    <source>
        <dbReference type="EMBL" id="KAA0721955.1"/>
    </source>
</evidence>
<feature type="region of interest" description="Disordered" evidence="12">
    <location>
        <begin position="390"/>
        <end position="418"/>
    </location>
</feature>
<feature type="domain" description="SH3" evidence="13">
    <location>
        <begin position="787"/>
        <end position="846"/>
    </location>
</feature>
<dbReference type="PANTHER" id="PTHR15706:SF2">
    <property type="entry name" value="SH3 AND PX DOMAIN-CONTAINING PROTEIN 2A"/>
    <property type="match status" value="1"/>
</dbReference>
<feature type="region of interest" description="Disordered" evidence="12">
    <location>
        <begin position="545"/>
        <end position="737"/>
    </location>
</feature>
<evidence type="ECO:0000256" key="12">
    <source>
        <dbReference type="SAM" id="MobiDB-lite"/>
    </source>
</evidence>
<evidence type="ECO:0000256" key="5">
    <source>
        <dbReference type="ARBA" id="ARBA00022490"/>
    </source>
</evidence>
<dbReference type="InterPro" id="IPR035450">
    <property type="entry name" value="SH3PXD2A_SH3_1"/>
</dbReference>
<dbReference type="SMART" id="SM00312">
    <property type="entry name" value="PX"/>
    <property type="match status" value="1"/>
</dbReference>
<proteinExistence type="inferred from homology"/>
<evidence type="ECO:0000256" key="6">
    <source>
        <dbReference type="ARBA" id="ARBA00022553"/>
    </source>
</evidence>
<dbReference type="SUPFAM" id="SSF50044">
    <property type="entry name" value="SH3-domain"/>
    <property type="match status" value="5"/>
</dbReference>
<feature type="compositionally biased region" description="Polar residues" evidence="12">
    <location>
        <begin position="765"/>
        <end position="777"/>
    </location>
</feature>
<dbReference type="PANTHER" id="PTHR15706">
    <property type="entry name" value="SH3 MULTIPLE DOMAIN"/>
    <property type="match status" value="1"/>
</dbReference>
<dbReference type="PROSITE" id="PS50195">
    <property type="entry name" value="PX"/>
    <property type="match status" value="1"/>
</dbReference>
<dbReference type="Gene3D" id="2.30.30.40">
    <property type="entry name" value="SH3 Domains"/>
    <property type="match status" value="5"/>
</dbReference>
<dbReference type="FunFam" id="2.30.30.40:FF:000031">
    <property type="entry name" value="SH3 and PX domain-containing protein 2A"/>
    <property type="match status" value="1"/>
</dbReference>
<keyword evidence="6" id="KW-0597">Phosphoprotein</keyword>
<feature type="compositionally biased region" description="Basic and acidic residues" evidence="12">
    <location>
        <begin position="589"/>
        <end position="599"/>
    </location>
</feature>
<evidence type="ECO:0000259" key="14">
    <source>
        <dbReference type="PROSITE" id="PS50195"/>
    </source>
</evidence>
<evidence type="ECO:0000256" key="10">
    <source>
        <dbReference type="ARBA" id="ARBA00072115"/>
    </source>
</evidence>
<dbReference type="InterPro" id="IPR001683">
    <property type="entry name" value="PX_dom"/>
</dbReference>
<evidence type="ECO:0000256" key="4">
    <source>
        <dbReference type="ARBA" id="ARBA00022443"/>
    </source>
</evidence>
<dbReference type="CDD" id="cd12074">
    <property type="entry name" value="SH3_Tks5_1"/>
    <property type="match status" value="1"/>
</dbReference>
<dbReference type="EMBL" id="SOYY01000004">
    <property type="protein sequence ID" value="KAA0721955.1"/>
    <property type="molecule type" value="Genomic_DNA"/>
</dbReference>